<dbReference type="Pfam" id="PF07716">
    <property type="entry name" value="bZIP_2"/>
    <property type="match status" value="1"/>
</dbReference>
<feature type="compositionally biased region" description="Basic residues" evidence="1">
    <location>
        <begin position="301"/>
        <end position="310"/>
    </location>
</feature>
<sequence>MSLFVEERRSLCVCVVVSVVVGVSYTPRGVDAVLLGRVRDTGFLKYLVYIALLSRWFVVAFKVVIYVCLSFDRLCEIKLPDMSRNIESVESMLNNGTCDGRYSMNMKTFDGRNRLKTVTDSIAQSVDRQDSLMLCQQLQEQDGFDFMDQSMDLTPYLRDLRGIDDGGEDLEPMVDKQRVLECDIQMQHGVCESTTQYEDLRSIAEAIKSGASLDDVSVAVPETSGFAANFQPVKMEITNEDRKGERETRPTISVKKDMPEQIGISFTPTIKPRKYSLKPEAEKKNPLYRLKREKNNDAVRRSRTKAKQQQKMKDEQIKQLQRQITDFGKAVNIKDEQIVHLENAICEVREENRHLRVENMRLKSELYQAKKRYSARTV</sequence>
<keyword evidence="2" id="KW-0472">Membrane</keyword>
<dbReference type="InterPro" id="IPR046347">
    <property type="entry name" value="bZIP_sf"/>
</dbReference>
<reference evidence="4" key="2">
    <citation type="submission" date="2012-12" db="EMBL/GenBank/DDBJ databases">
        <authorList>
            <person name="Gao Y.W."/>
            <person name="Fan S.T."/>
            <person name="Sun H.T."/>
            <person name="Wang Z."/>
            <person name="Gao X.L."/>
            <person name="Li Y.G."/>
            <person name="Wang T.C."/>
            <person name="Zhang K."/>
            <person name="Xu W.W."/>
            <person name="Yu Z.J."/>
            <person name="Xia X.Z."/>
        </authorList>
    </citation>
    <scope>NUCLEOTIDE SEQUENCE</scope>
    <source>
        <strain evidence="4">FR3</strain>
    </source>
</reference>
<evidence type="ECO:0000259" key="3">
    <source>
        <dbReference type="Pfam" id="PF07716"/>
    </source>
</evidence>
<dbReference type="SUPFAM" id="SSF57959">
    <property type="entry name" value="Leucine zipper domain"/>
    <property type="match status" value="1"/>
</dbReference>
<accession>A0A0I9N4Z0</accession>
<dbReference type="AlphaFoldDB" id="A0A0I9N4Z0"/>
<gene>
    <name evidence="4 5" type="ORF">Bm6558</name>
    <name evidence="4" type="ORF">BM_Bm6558</name>
</gene>
<dbReference type="WormBase" id="Bm6558">
    <property type="protein sequence ID" value="BM42808"/>
    <property type="gene ID" value="WBGene00226819"/>
</dbReference>
<feature type="transmembrane region" description="Helical" evidence="2">
    <location>
        <begin position="46"/>
        <end position="69"/>
    </location>
</feature>
<dbReference type="InterPro" id="IPR004827">
    <property type="entry name" value="bZIP"/>
</dbReference>
<dbReference type="Gene3D" id="1.20.5.170">
    <property type="match status" value="1"/>
</dbReference>
<evidence type="ECO:0000256" key="2">
    <source>
        <dbReference type="SAM" id="Phobius"/>
    </source>
</evidence>
<feature type="region of interest" description="Disordered" evidence="1">
    <location>
        <begin position="291"/>
        <end position="315"/>
    </location>
</feature>
<organism evidence="4">
    <name type="scientific">Brugia malayi</name>
    <name type="common">Filarial nematode worm</name>
    <dbReference type="NCBI Taxonomy" id="6279"/>
    <lineage>
        <taxon>Eukaryota</taxon>
        <taxon>Metazoa</taxon>
        <taxon>Ecdysozoa</taxon>
        <taxon>Nematoda</taxon>
        <taxon>Chromadorea</taxon>
        <taxon>Rhabditida</taxon>
        <taxon>Spirurina</taxon>
        <taxon>Spiruromorpha</taxon>
        <taxon>Filarioidea</taxon>
        <taxon>Onchocercidae</taxon>
        <taxon>Brugia</taxon>
    </lineage>
</organism>
<keyword evidence="2" id="KW-1133">Transmembrane helix</keyword>
<proteinExistence type="predicted"/>
<dbReference type="OMA" id="QCQITEF"/>
<dbReference type="EMBL" id="LN856924">
    <property type="protein sequence ID" value="CTP81128.1"/>
    <property type="molecule type" value="Genomic_DNA"/>
</dbReference>
<dbReference type="GO" id="GO:0003700">
    <property type="term" value="F:DNA-binding transcription factor activity"/>
    <property type="evidence" value="ECO:0007669"/>
    <property type="project" value="InterPro"/>
</dbReference>
<keyword evidence="2" id="KW-0812">Transmembrane</keyword>
<feature type="domain" description="BZIP" evidence="3">
    <location>
        <begin position="286"/>
        <end position="324"/>
    </location>
</feature>
<name>A0A0I9N4Z0_BRUMA</name>
<evidence type="ECO:0000313" key="5">
    <source>
        <dbReference type="WormBase" id="Bm6558"/>
    </source>
</evidence>
<protein>
    <submittedName>
        <fullName evidence="4">Bm6558</fullName>
    </submittedName>
</protein>
<evidence type="ECO:0000313" key="4">
    <source>
        <dbReference type="EMBL" id="CTP81128.1"/>
    </source>
</evidence>
<reference evidence="4" key="1">
    <citation type="journal article" date="2007" name="Science">
        <title>Draft genome of the filarial nematode parasite Brugia malayi.</title>
        <authorList>
            <person name="Ghedin E."/>
            <person name="Wang S."/>
            <person name="Spiro D."/>
            <person name="Caler E."/>
            <person name="Zhao Q."/>
            <person name="Crabtree J."/>
            <person name="Allen J.E."/>
            <person name="Delcher A.L."/>
            <person name="Guiliano D.B."/>
            <person name="Miranda-Saavedra D."/>
            <person name="Angiuoli S.V."/>
            <person name="Creasy T."/>
            <person name="Amedeo P."/>
            <person name="Haas B."/>
            <person name="El-Sayed N.M."/>
            <person name="Wortman J.R."/>
            <person name="Feldblyum T."/>
            <person name="Tallon L."/>
            <person name="Schatz M."/>
            <person name="Shumway M."/>
            <person name="Koo H."/>
            <person name="Salzberg S.L."/>
            <person name="Schobel S."/>
            <person name="Pertea M."/>
            <person name="Pop M."/>
            <person name="White O."/>
            <person name="Barton G.J."/>
            <person name="Carlow C.K."/>
            <person name="Crawford M.J."/>
            <person name="Daub J."/>
            <person name="Dimmic M.W."/>
            <person name="Estes C.F."/>
            <person name="Foster J.M."/>
            <person name="Ganatra M."/>
            <person name="Gregory W.F."/>
            <person name="Johnson N.M."/>
            <person name="Jin J."/>
            <person name="Komuniecki R."/>
            <person name="Korf I."/>
            <person name="Kumar S."/>
            <person name="Laney S."/>
            <person name="Li B.W."/>
            <person name="Li W."/>
            <person name="Lindblom T.H."/>
            <person name="Lustigman S."/>
            <person name="Ma D."/>
            <person name="Maina C.V."/>
            <person name="Martin D.M."/>
            <person name="McCarter J.P."/>
            <person name="McReynolds L."/>
            <person name="Mitreva M."/>
            <person name="Nutman T.B."/>
            <person name="Parkinson J."/>
            <person name="Peregrin-Alvarez J.M."/>
            <person name="Poole C."/>
            <person name="Ren Q."/>
            <person name="Saunders L."/>
            <person name="Sluder A.E."/>
            <person name="Smith K."/>
            <person name="Stanke M."/>
            <person name="Unnasch T.R."/>
            <person name="Ware J."/>
            <person name="Wei A.D."/>
            <person name="Weil G."/>
            <person name="Williams D.J."/>
            <person name="Zhang Y."/>
            <person name="Williams S.A."/>
            <person name="Fraser-Liggett C."/>
            <person name="Slatko B."/>
            <person name="Blaxter M.L."/>
            <person name="Scott A.L."/>
        </authorList>
    </citation>
    <scope>NUCLEOTIDE SEQUENCE</scope>
    <source>
        <strain evidence="4">FR3</strain>
    </source>
</reference>
<evidence type="ECO:0000256" key="1">
    <source>
        <dbReference type="SAM" id="MobiDB-lite"/>
    </source>
</evidence>